<dbReference type="Proteomes" id="UP000317835">
    <property type="component" value="Chromosome"/>
</dbReference>
<dbReference type="InterPro" id="IPR007029">
    <property type="entry name" value="YHS_dom"/>
</dbReference>
<dbReference type="KEGG" id="tpla:ElP_11940"/>
<evidence type="ECO:0000256" key="1">
    <source>
        <dbReference type="SAM" id="SignalP"/>
    </source>
</evidence>
<feature type="domain" description="YHS" evidence="2">
    <location>
        <begin position="31"/>
        <end position="72"/>
    </location>
</feature>
<accession>A0A518GXN4</accession>
<dbReference type="AlphaFoldDB" id="A0A518GXN4"/>
<sequence length="148" mass="15709" precursor="true">MRTLSLLVALAVVAPALGFIQADEKDLEGVKCPVSGAPVKAAQKVDYKGGEVYFCCAKCPTAFTEDTEKFLEKANAQLTATKQAEQVCCPLSGRPVDETKAAKVAGAEVAFCCGNCLAKVEGAEDAEKLTLIFAAKPFEKAFKVKEKE</sequence>
<dbReference type="InterPro" id="IPR012348">
    <property type="entry name" value="RNR-like"/>
</dbReference>
<protein>
    <submittedName>
        <fullName evidence="3">YHS domain protein</fullName>
    </submittedName>
</protein>
<feature type="chain" id="PRO_5021793883" evidence="1">
    <location>
        <begin position="23"/>
        <end position="148"/>
    </location>
</feature>
<reference evidence="3 4" key="1">
    <citation type="submission" date="2019-02" db="EMBL/GenBank/DDBJ databases">
        <title>Deep-cultivation of Planctomycetes and their phenomic and genomic characterization uncovers novel biology.</title>
        <authorList>
            <person name="Wiegand S."/>
            <person name="Jogler M."/>
            <person name="Boedeker C."/>
            <person name="Pinto D."/>
            <person name="Vollmers J."/>
            <person name="Rivas-Marin E."/>
            <person name="Kohn T."/>
            <person name="Peeters S.H."/>
            <person name="Heuer A."/>
            <person name="Rast P."/>
            <person name="Oberbeckmann S."/>
            <person name="Bunk B."/>
            <person name="Jeske O."/>
            <person name="Meyerdierks A."/>
            <person name="Storesund J.E."/>
            <person name="Kallscheuer N."/>
            <person name="Luecker S."/>
            <person name="Lage O.M."/>
            <person name="Pohl T."/>
            <person name="Merkel B.J."/>
            <person name="Hornburger P."/>
            <person name="Mueller R.-W."/>
            <person name="Bruemmer F."/>
            <person name="Labrenz M."/>
            <person name="Spormann A.M."/>
            <person name="Op den Camp H."/>
            <person name="Overmann J."/>
            <person name="Amann R."/>
            <person name="Jetten M.S.M."/>
            <person name="Mascher T."/>
            <person name="Medema M.H."/>
            <person name="Devos D.P."/>
            <person name="Kaster A.-K."/>
            <person name="Ovreas L."/>
            <person name="Rohde M."/>
            <person name="Galperin M.Y."/>
            <person name="Jogler C."/>
        </authorList>
    </citation>
    <scope>NUCLEOTIDE SEQUENCE [LARGE SCALE GENOMIC DNA]</scope>
    <source>
        <strain evidence="3 4">ElP</strain>
    </source>
</reference>
<dbReference type="Pfam" id="PF04945">
    <property type="entry name" value="YHS"/>
    <property type="match status" value="1"/>
</dbReference>
<proteinExistence type="predicted"/>
<dbReference type="RefSeq" id="WP_197446739.1">
    <property type="nucleotide sequence ID" value="NZ_CP036426.1"/>
</dbReference>
<evidence type="ECO:0000313" key="4">
    <source>
        <dbReference type="Proteomes" id="UP000317835"/>
    </source>
</evidence>
<name>A0A518GXN4_9BACT</name>
<evidence type="ECO:0000313" key="3">
    <source>
        <dbReference type="EMBL" id="QDV33323.1"/>
    </source>
</evidence>
<dbReference type="GO" id="GO:0016491">
    <property type="term" value="F:oxidoreductase activity"/>
    <property type="evidence" value="ECO:0007669"/>
    <property type="project" value="InterPro"/>
</dbReference>
<evidence type="ECO:0000259" key="2">
    <source>
        <dbReference type="Pfam" id="PF04945"/>
    </source>
</evidence>
<gene>
    <name evidence="3" type="ORF">ElP_11940</name>
</gene>
<dbReference type="EMBL" id="CP036426">
    <property type="protein sequence ID" value="QDV33323.1"/>
    <property type="molecule type" value="Genomic_DNA"/>
</dbReference>
<dbReference type="Gene3D" id="1.10.620.20">
    <property type="entry name" value="Ribonucleotide Reductase, subunit A"/>
    <property type="match status" value="1"/>
</dbReference>
<keyword evidence="1" id="KW-0732">Signal</keyword>
<feature type="signal peptide" evidence="1">
    <location>
        <begin position="1"/>
        <end position="22"/>
    </location>
</feature>
<organism evidence="3 4">
    <name type="scientific">Tautonia plasticadhaerens</name>
    <dbReference type="NCBI Taxonomy" id="2527974"/>
    <lineage>
        <taxon>Bacteria</taxon>
        <taxon>Pseudomonadati</taxon>
        <taxon>Planctomycetota</taxon>
        <taxon>Planctomycetia</taxon>
        <taxon>Isosphaerales</taxon>
        <taxon>Isosphaeraceae</taxon>
        <taxon>Tautonia</taxon>
    </lineage>
</organism>
<keyword evidence="4" id="KW-1185">Reference proteome</keyword>